<reference evidence="1 2" key="1">
    <citation type="submission" date="2014-07" db="EMBL/GenBank/DDBJ databases">
        <authorList>
            <person name="Lee K."/>
            <person name="Lim J.Y."/>
            <person name="Hwang I."/>
        </authorList>
    </citation>
    <scope>NUCLEOTIDE SEQUENCE [LARGE SCALE GENOMIC DNA]</scope>
    <source>
        <strain evidence="1 2">KL28</strain>
    </source>
</reference>
<evidence type="ECO:0000313" key="2">
    <source>
        <dbReference type="Proteomes" id="UP000028931"/>
    </source>
</evidence>
<protein>
    <submittedName>
        <fullName evidence="1">Uncharacterized protein</fullName>
    </submittedName>
</protein>
<sequence>MQGLIINNPRLEFLRPALERWVECIDRCNQTLGDGEAPYWHGAQANLGVLSAAAWQAELITLQHHQSKKQRDEGEREGYCDLYIANREEAAYLQGSQRWPRIARLDLNNALQETVSAARQVAAPSQLKVAALFASPWKAGQHASPEELQDLVGDLQKHTACAIAWYFPYAYRKLHNEAGQYHPGVALLLKQA</sequence>
<dbReference type="EMBL" id="CP009048">
    <property type="protein sequence ID" value="AIL60513.1"/>
    <property type="molecule type" value="Genomic_DNA"/>
</dbReference>
<dbReference type="AlphaFoldDB" id="A0A077F4V2"/>
<proteinExistence type="predicted"/>
<dbReference type="KEGG" id="palk:PSAKL28_12870"/>
<dbReference type="OrthoDB" id="6912762at2"/>
<dbReference type="Proteomes" id="UP000028931">
    <property type="component" value="Chromosome"/>
</dbReference>
<name>A0A077F4V2_9PSED</name>
<accession>A0A077F4V2</accession>
<dbReference type="RefSeq" id="WP_038608139.1">
    <property type="nucleotide sequence ID" value="NZ_CP009048.1"/>
</dbReference>
<gene>
    <name evidence="1" type="ORF">PSAKL28_12870</name>
</gene>
<dbReference type="HOGENOM" id="CLU_1414089_0_0_6"/>
<evidence type="ECO:0000313" key="1">
    <source>
        <dbReference type="EMBL" id="AIL60513.1"/>
    </source>
</evidence>
<organism evidence="1 2">
    <name type="scientific">Pseudomonas alkylphenolica</name>
    <dbReference type="NCBI Taxonomy" id="237609"/>
    <lineage>
        <taxon>Bacteria</taxon>
        <taxon>Pseudomonadati</taxon>
        <taxon>Pseudomonadota</taxon>
        <taxon>Gammaproteobacteria</taxon>
        <taxon>Pseudomonadales</taxon>
        <taxon>Pseudomonadaceae</taxon>
        <taxon>Pseudomonas</taxon>
    </lineage>
</organism>